<evidence type="ECO:0000313" key="2">
    <source>
        <dbReference type="Proteomes" id="UP000776651"/>
    </source>
</evidence>
<accession>A0ABS7JK55</accession>
<name>A0ABS7JK55_9SPHN</name>
<protein>
    <submittedName>
        <fullName evidence="1">Uncharacterized protein</fullName>
    </submittedName>
</protein>
<proteinExistence type="predicted"/>
<dbReference type="EMBL" id="JAIGNQ010000004">
    <property type="protein sequence ID" value="MBX7489764.1"/>
    <property type="molecule type" value="Genomic_DNA"/>
</dbReference>
<keyword evidence="2" id="KW-1185">Reference proteome</keyword>
<dbReference type="RefSeq" id="WP_221598835.1">
    <property type="nucleotide sequence ID" value="NZ_JAIGNQ010000004.1"/>
</dbReference>
<dbReference type="Proteomes" id="UP000776651">
    <property type="component" value="Unassembled WGS sequence"/>
</dbReference>
<reference evidence="1 2" key="1">
    <citation type="submission" date="2021-08" db="EMBL/GenBank/DDBJ databases">
        <title>Comparative Genomics Analysis of the Genus Qipengyuania Reveals Extensive Genetic Diversity and Metabolic Versatility, Including the Description of Fifteen Novel Species.</title>
        <authorList>
            <person name="Liu Y."/>
        </authorList>
    </citation>
    <scope>NUCLEOTIDE SEQUENCE [LARGE SCALE GENOMIC DNA]</scope>
    <source>
        <strain evidence="1 2">GH25</strain>
    </source>
</reference>
<sequence>MKHDINTNSESDIKKVAEPIALLVDAGIHALGACVREHLASCEFAKPIPSELLSALRKTSPIVEPKCPYLYSIGGTLVGEVPLIDGCWIDCLPEKFEVFVRLRPPNAIIGRIGRPLEEMVSITHLSRGHYKVSDIRVVDLGRDSISILTCNSRSVEICDTNLATP</sequence>
<gene>
    <name evidence="1" type="ORF">K3177_14745</name>
</gene>
<evidence type="ECO:0000313" key="1">
    <source>
        <dbReference type="EMBL" id="MBX7489764.1"/>
    </source>
</evidence>
<organism evidence="1 2">
    <name type="scientific">Qipengyuania pacifica</name>
    <dbReference type="NCBI Taxonomy" id="2860199"/>
    <lineage>
        <taxon>Bacteria</taxon>
        <taxon>Pseudomonadati</taxon>
        <taxon>Pseudomonadota</taxon>
        <taxon>Alphaproteobacteria</taxon>
        <taxon>Sphingomonadales</taxon>
        <taxon>Erythrobacteraceae</taxon>
        <taxon>Qipengyuania</taxon>
    </lineage>
</organism>
<comment type="caution">
    <text evidence="1">The sequence shown here is derived from an EMBL/GenBank/DDBJ whole genome shotgun (WGS) entry which is preliminary data.</text>
</comment>